<keyword evidence="2" id="KW-1185">Reference proteome</keyword>
<evidence type="ECO:0000313" key="1">
    <source>
        <dbReference type="EMBL" id="MXQ83390.1"/>
    </source>
</evidence>
<protein>
    <submittedName>
        <fullName evidence="1">Uncharacterized protein</fullName>
    </submittedName>
</protein>
<name>A0A6B0R1F1_9CETA</name>
<dbReference type="Proteomes" id="UP000322234">
    <property type="component" value="Unassembled WGS sequence"/>
</dbReference>
<dbReference type="AlphaFoldDB" id="A0A6B0R1F1"/>
<evidence type="ECO:0000313" key="2">
    <source>
        <dbReference type="Proteomes" id="UP000322234"/>
    </source>
</evidence>
<accession>A0A6B0R1F1</accession>
<organism evidence="1 2">
    <name type="scientific">Bos mutus</name>
    <name type="common">wild yak</name>
    <dbReference type="NCBI Taxonomy" id="72004"/>
    <lineage>
        <taxon>Eukaryota</taxon>
        <taxon>Metazoa</taxon>
        <taxon>Chordata</taxon>
        <taxon>Craniata</taxon>
        <taxon>Vertebrata</taxon>
        <taxon>Euteleostomi</taxon>
        <taxon>Mammalia</taxon>
        <taxon>Eutheria</taxon>
        <taxon>Laurasiatheria</taxon>
        <taxon>Artiodactyla</taxon>
        <taxon>Ruminantia</taxon>
        <taxon>Pecora</taxon>
        <taxon>Bovidae</taxon>
        <taxon>Bovinae</taxon>
        <taxon>Bos</taxon>
    </lineage>
</organism>
<proteinExistence type="predicted"/>
<comment type="caution">
    <text evidence="1">The sequence shown here is derived from an EMBL/GenBank/DDBJ whole genome shotgun (WGS) entry which is preliminary data.</text>
</comment>
<dbReference type="EMBL" id="VBQZ03000017">
    <property type="protein sequence ID" value="MXQ83390.1"/>
    <property type="molecule type" value="Genomic_DNA"/>
</dbReference>
<reference evidence="1" key="1">
    <citation type="submission" date="2019-10" db="EMBL/GenBank/DDBJ databases">
        <title>The sequence and de novo assembly of the wild yak genome.</title>
        <authorList>
            <person name="Liu Y."/>
        </authorList>
    </citation>
    <scope>NUCLEOTIDE SEQUENCE [LARGE SCALE GENOMIC DNA]</scope>
    <source>
        <strain evidence="1">WY2019</strain>
    </source>
</reference>
<sequence>MDEKGRTILDERDIFQLLVEKEGIEDLEMGRTIDEGFMDSSHSIICGVFPNHSSLGIALDLSVYSSACPMRQFYESHKLVPDPQTTQIQIVPALSRTAVPKYHTSLDIPVDKSFHQLCLRCVKYTYIFEGMEIDKALCPISLNSGKNKIWKIR</sequence>
<gene>
    <name evidence="1" type="ORF">E5288_WYG014524</name>
</gene>